<keyword evidence="2" id="KW-1185">Reference proteome</keyword>
<evidence type="ECO:0000313" key="1">
    <source>
        <dbReference type="EMBL" id="CRF32352.1"/>
    </source>
</evidence>
<protein>
    <submittedName>
        <fullName evidence="1">Uncharacterized protein</fullName>
    </submittedName>
</protein>
<accession>A0A0G4K5B8</accession>
<evidence type="ECO:0000313" key="2">
    <source>
        <dbReference type="Proteomes" id="UP000043763"/>
    </source>
</evidence>
<name>A0A0G4K5B8_9SPIR</name>
<sequence>MTKLFNILNKECNFLNDEDYRLLISEYYEIMRKYIEE</sequence>
<organism evidence="1 2">
    <name type="scientific">Brachyspira suanatina</name>
    <dbReference type="NCBI Taxonomy" id="381802"/>
    <lineage>
        <taxon>Bacteria</taxon>
        <taxon>Pseudomonadati</taxon>
        <taxon>Spirochaetota</taxon>
        <taxon>Spirochaetia</taxon>
        <taxon>Brachyspirales</taxon>
        <taxon>Brachyspiraceae</taxon>
        <taxon>Brachyspira</taxon>
    </lineage>
</organism>
<reference evidence="2" key="1">
    <citation type="submission" date="2015-04" db="EMBL/GenBank/DDBJ databases">
        <authorList>
            <person name="Mushtaq Mamoona"/>
        </authorList>
    </citation>
    <scope>NUCLEOTIDE SEQUENCE [LARGE SCALE GENOMIC DNA]</scope>
    <source>
        <strain evidence="2">AN4859/03</strain>
    </source>
</reference>
<proteinExistence type="predicted"/>
<dbReference type="EMBL" id="CVLB01000001">
    <property type="protein sequence ID" value="CRF32352.1"/>
    <property type="molecule type" value="Genomic_DNA"/>
</dbReference>
<dbReference type="Proteomes" id="UP000043763">
    <property type="component" value="Unassembled WGS sequence"/>
</dbReference>
<dbReference type="AlphaFoldDB" id="A0A0G4K5B8"/>
<gene>
    <name evidence="1" type="ORF">BRSU_0736</name>
</gene>